<evidence type="ECO:0000259" key="6">
    <source>
        <dbReference type="Pfam" id="PF02784"/>
    </source>
</evidence>
<dbReference type="Gene3D" id="3.20.20.10">
    <property type="entry name" value="Alanine racemase"/>
    <property type="match status" value="1"/>
</dbReference>
<dbReference type="EMBL" id="HBHY01022126">
    <property type="protein sequence ID" value="CAE0153347.1"/>
    <property type="molecule type" value="Transcribed_RNA"/>
</dbReference>
<dbReference type="InterPro" id="IPR002986">
    <property type="entry name" value="DAP_deCOOHase_LysA"/>
</dbReference>
<dbReference type="InterPro" id="IPR022644">
    <property type="entry name" value="De-COase2_N"/>
</dbReference>
<organism evidence="7">
    <name type="scientific">Prasinoderma singulare</name>
    <dbReference type="NCBI Taxonomy" id="676789"/>
    <lineage>
        <taxon>Eukaryota</taxon>
        <taxon>Viridiplantae</taxon>
        <taxon>Prasinodermophyta</taxon>
        <taxon>Prasinodermophyceae</taxon>
        <taxon>Prasinodermales</taxon>
        <taxon>Prasinodermaceae</taxon>
        <taxon>Prasinoderma</taxon>
    </lineage>
</organism>
<keyword evidence="2" id="KW-0210">Decarboxylase</keyword>
<dbReference type="Pfam" id="PF02784">
    <property type="entry name" value="Orn_Arg_deC_N"/>
    <property type="match status" value="1"/>
</dbReference>
<evidence type="ECO:0000256" key="3">
    <source>
        <dbReference type="ARBA" id="ARBA00022898"/>
    </source>
</evidence>
<dbReference type="GO" id="GO:0009089">
    <property type="term" value="P:lysine biosynthetic process via diaminopimelate"/>
    <property type="evidence" value="ECO:0007669"/>
    <property type="project" value="InterPro"/>
</dbReference>
<keyword evidence="4" id="KW-0456">Lyase</keyword>
<comment type="cofactor">
    <cofactor evidence="1 5">
        <name>pyridoxal 5'-phosphate</name>
        <dbReference type="ChEBI" id="CHEBI:597326"/>
    </cofactor>
</comment>
<evidence type="ECO:0000256" key="5">
    <source>
        <dbReference type="PIRSR" id="PIRSR600183-50"/>
    </source>
</evidence>
<proteinExistence type="predicted"/>
<dbReference type="PRINTS" id="PR01179">
    <property type="entry name" value="ODADCRBXLASE"/>
</dbReference>
<name>A0A7S3C547_9VIRI</name>
<dbReference type="GO" id="GO:0008836">
    <property type="term" value="F:diaminopimelate decarboxylase activity"/>
    <property type="evidence" value="ECO:0007669"/>
    <property type="project" value="InterPro"/>
</dbReference>
<dbReference type="InterPro" id="IPR029066">
    <property type="entry name" value="PLP-binding_barrel"/>
</dbReference>
<accession>A0A7S3C547</accession>
<feature type="domain" description="Orn/DAP/Arg decarboxylase 2 N-terminal" evidence="6">
    <location>
        <begin position="2"/>
        <end position="216"/>
    </location>
</feature>
<reference evidence="7" key="1">
    <citation type="submission" date="2021-01" db="EMBL/GenBank/DDBJ databases">
        <authorList>
            <person name="Corre E."/>
            <person name="Pelletier E."/>
            <person name="Niang G."/>
            <person name="Scheremetjew M."/>
            <person name="Finn R."/>
            <person name="Kale V."/>
            <person name="Holt S."/>
            <person name="Cochrane G."/>
            <person name="Meng A."/>
            <person name="Brown T."/>
            <person name="Cohen L."/>
        </authorList>
    </citation>
    <scope>NUCLEOTIDE SEQUENCE</scope>
    <source>
        <strain evidence="7">RCC927</strain>
    </source>
</reference>
<protein>
    <recommendedName>
        <fullName evidence="6">Orn/DAP/Arg decarboxylase 2 N-terminal domain-containing protein</fullName>
    </recommendedName>
</protein>
<dbReference type="CDD" id="cd06828">
    <property type="entry name" value="PLPDE_III_DapDC"/>
    <property type="match status" value="1"/>
</dbReference>
<evidence type="ECO:0000256" key="4">
    <source>
        <dbReference type="ARBA" id="ARBA00023239"/>
    </source>
</evidence>
<dbReference type="PANTHER" id="PTHR43727:SF2">
    <property type="entry name" value="GROUP IV DECARBOXYLASE"/>
    <property type="match status" value="1"/>
</dbReference>
<dbReference type="PRINTS" id="PR01181">
    <property type="entry name" value="DAPDCRBXLASE"/>
</dbReference>
<feature type="active site" description="Proton donor" evidence="5">
    <location>
        <position position="284"/>
    </location>
</feature>
<keyword evidence="3 5" id="KW-0663">Pyridoxal phosphate</keyword>
<evidence type="ECO:0000256" key="1">
    <source>
        <dbReference type="ARBA" id="ARBA00001933"/>
    </source>
</evidence>
<dbReference type="Gene3D" id="2.40.37.10">
    <property type="entry name" value="Lyase, Ornithine Decarboxylase, Chain A, domain 1"/>
    <property type="match status" value="1"/>
</dbReference>
<evidence type="ECO:0000313" key="7">
    <source>
        <dbReference type="EMBL" id="CAE0153347.1"/>
    </source>
</evidence>
<feature type="modified residue" description="N6-(pyridoxal phosphate)lysine" evidence="5">
    <location>
        <position position="2"/>
    </location>
</feature>
<dbReference type="InterPro" id="IPR000183">
    <property type="entry name" value="Orn/DAP/Arg_de-COase"/>
</dbReference>
<dbReference type="SUPFAM" id="SSF51419">
    <property type="entry name" value="PLP-binding barrel"/>
    <property type="match status" value="1"/>
</dbReference>
<gene>
    <name evidence="7" type="ORF">PSIN1315_LOCUS14145</name>
</gene>
<sequence>MKASPNAAILQLFAAEGLHVDASSGYEVHRAIAAGVAPENISLSSQELPEFFADLVALGVKINACSLSQLQRFGEACPGAEVGLRFNPGLGSGGTGKTNVGGPSSSFGIWHELLPETQRIAEEHGLKVVRIHTHIGSGSDPAVWQKVSGMSLDLVRQFPEVATLNLGGGYKVGRMAGEASTDLDVVGAPVADAFKAFAEETGRELHLEIEPGTFLLANAGALVSTVQDVVTTGSTGHDFIKLDAGMTEVLRPSLYGAQHPLVLVKAGGSAAEGDESYVVVGHCCESGDLMTPAPDEPETITERALGKAECGDLIVIEGSGAYCAGMSTKNYNTFPEAAEVMVAADGSLHIIRKRQDFEQIWSNEVAVDVSAM</sequence>
<dbReference type="InterPro" id="IPR009006">
    <property type="entry name" value="Ala_racemase/Decarboxylase_C"/>
</dbReference>
<evidence type="ECO:0000256" key="2">
    <source>
        <dbReference type="ARBA" id="ARBA00022793"/>
    </source>
</evidence>
<dbReference type="PANTHER" id="PTHR43727">
    <property type="entry name" value="DIAMINOPIMELATE DECARBOXYLASE"/>
    <property type="match status" value="1"/>
</dbReference>
<dbReference type="AlphaFoldDB" id="A0A7S3C547"/>
<dbReference type="SUPFAM" id="SSF50621">
    <property type="entry name" value="Alanine racemase C-terminal domain-like"/>
    <property type="match status" value="1"/>
</dbReference>